<reference evidence="3" key="1">
    <citation type="submission" date="2021-01" db="EMBL/GenBank/DDBJ databases">
        <authorList>
            <person name="Corre E."/>
            <person name="Pelletier E."/>
            <person name="Niang G."/>
            <person name="Scheremetjew M."/>
            <person name="Finn R."/>
            <person name="Kale V."/>
            <person name="Holt S."/>
            <person name="Cochrane G."/>
            <person name="Meng A."/>
            <person name="Brown T."/>
            <person name="Cohen L."/>
        </authorList>
    </citation>
    <scope>NUCLEOTIDE SEQUENCE</scope>
    <source>
        <strain evidence="3">308</strain>
    </source>
</reference>
<dbReference type="Pfam" id="PF10184">
    <property type="entry name" value="DUF2358"/>
    <property type="match status" value="1"/>
</dbReference>
<evidence type="ECO:0000313" key="3">
    <source>
        <dbReference type="EMBL" id="CAD8895663.1"/>
    </source>
</evidence>
<feature type="region of interest" description="Disordered" evidence="1">
    <location>
        <begin position="277"/>
        <end position="312"/>
    </location>
</feature>
<evidence type="ECO:0008006" key="4">
    <source>
        <dbReference type="Google" id="ProtNLM"/>
    </source>
</evidence>
<evidence type="ECO:0000256" key="1">
    <source>
        <dbReference type="SAM" id="MobiDB-lite"/>
    </source>
</evidence>
<keyword evidence="2" id="KW-0732">Signal</keyword>
<proteinExistence type="predicted"/>
<accession>A0A7S1BRH2</accession>
<feature type="chain" id="PRO_5031398112" description="SnoaL-like domain-containing protein" evidence="2">
    <location>
        <begin position="30"/>
        <end position="312"/>
    </location>
</feature>
<dbReference type="EMBL" id="HBFR01031536">
    <property type="protein sequence ID" value="CAD8895663.1"/>
    <property type="molecule type" value="Transcribed_RNA"/>
</dbReference>
<protein>
    <recommendedName>
        <fullName evidence="4">SnoaL-like domain-containing protein</fullName>
    </recommendedName>
</protein>
<dbReference type="AlphaFoldDB" id="A0A7S1BRH2"/>
<dbReference type="InterPro" id="IPR018790">
    <property type="entry name" value="DUF2358"/>
</dbReference>
<sequence length="312" mass="32888">MATSAFPPAPRSKLFALLSLLALAPGAYPFAPVAVPRRRSASLAASAPPAVSELTSAVTTLKNVLAKEYATFFSPMYEQYYAPDVTFDDPLTSLAGVAGYRDNVDLLAGRTLLGGILFADAGIVLHGVDGGAVDEDGAIAEVTTRWTLRLTAKVLPWRPTATFSGVSAYTLVPNPAAAGPRVVVAAQTDYWDSANIVGPGTPGEGGRYGKVPKADAVRDFLGQLSPGAVEAVSAAPEVPFLLLRRGAGYEVRRYPAVAAAAVSYERRDLAYDRLGALTRGESARRRDAPTPTVRPDPVPRTSQAPRRTRPPS</sequence>
<evidence type="ECO:0000256" key="2">
    <source>
        <dbReference type="SAM" id="SignalP"/>
    </source>
</evidence>
<feature type="signal peptide" evidence="2">
    <location>
        <begin position="1"/>
        <end position="29"/>
    </location>
</feature>
<gene>
    <name evidence="3" type="ORF">CHYS00102_LOCUS22877</name>
</gene>
<name>A0A7S1BRH2_9STRA</name>
<organism evidence="3">
    <name type="scientific">Corethron hystrix</name>
    <dbReference type="NCBI Taxonomy" id="216773"/>
    <lineage>
        <taxon>Eukaryota</taxon>
        <taxon>Sar</taxon>
        <taxon>Stramenopiles</taxon>
        <taxon>Ochrophyta</taxon>
        <taxon>Bacillariophyta</taxon>
        <taxon>Coscinodiscophyceae</taxon>
        <taxon>Corethrophycidae</taxon>
        <taxon>Corethrales</taxon>
        <taxon>Corethraceae</taxon>
        <taxon>Corethron</taxon>
    </lineage>
</organism>